<feature type="transmembrane region" description="Helical" evidence="1">
    <location>
        <begin position="71"/>
        <end position="92"/>
    </location>
</feature>
<feature type="transmembrane region" description="Helical" evidence="1">
    <location>
        <begin position="7"/>
        <end position="26"/>
    </location>
</feature>
<keyword evidence="1" id="KW-0472">Membrane</keyword>
<sequence length="93" mass="10687">MSTSVKLLMLYAISLAFLVWIGTIFFYQPYAWILTTVLTLASIKSISLLFRWNETSKKFVVFINAKYSKLWIVDIFVAAVGIGFLIMGFTLYK</sequence>
<evidence type="ECO:0000313" key="2">
    <source>
        <dbReference type="EMBL" id="MDI6453253.1"/>
    </source>
</evidence>
<dbReference type="Proteomes" id="UP001431532">
    <property type="component" value="Unassembled WGS sequence"/>
</dbReference>
<evidence type="ECO:0000313" key="3">
    <source>
        <dbReference type="Proteomes" id="UP001431532"/>
    </source>
</evidence>
<evidence type="ECO:0000256" key="1">
    <source>
        <dbReference type="SAM" id="Phobius"/>
    </source>
</evidence>
<organism evidence="2 3">
    <name type="scientific">Peloplasma aerotolerans</name>
    <dbReference type="NCBI Taxonomy" id="3044389"/>
    <lineage>
        <taxon>Bacteria</taxon>
        <taxon>Bacillati</taxon>
        <taxon>Mycoplasmatota</taxon>
        <taxon>Mollicutes</taxon>
        <taxon>Acholeplasmatales</taxon>
        <taxon>Acholeplasmataceae</taxon>
        <taxon>Peloplasma</taxon>
    </lineage>
</organism>
<keyword evidence="3" id="KW-1185">Reference proteome</keyword>
<name>A0AAW6UE26_9MOLU</name>
<keyword evidence="1" id="KW-0812">Transmembrane</keyword>
<proteinExistence type="predicted"/>
<gene>
    <name evidence="2" type="ORF">QJ521_06735</name>
</gene>
<reference evidence="2" key="1">
    <citation type="submission" date="2023-05" db="EMBL/GenBank/DDBJ databases">
        <title>Mariniplasma microaerophilum sp. nov., a novel anaerobic mollicute isolated from terrestrial mud volcano, Taman Peninsula, Russia.</title>
        <authorList>
            <person name="Khomyakova M.A."/>
            <person name="Merkel A.Y."/>
            <person name="Slobodkin A.I."/>
        </authorList>
    </citation>
    <scope>NUCLEOTIDE SEQUENCE</scope>
    <source>
        <strain evidence="2">M4Ah</strain>
    </source>
</reference>
<comment type="caution">
    <text evidence="2">The sequence shown here is derived from an EMBL/GenBank/DDBJ whole genome shotgun (WGS) entry which is preliminary data.</text>
</comment>
<feature type="transmembrane region" description="Helical" evidence="1">
    <location>
        <begin position="32"/>
        <end position="50"/>
    </location>
</feature>
<keyword evidence="1" id="KW-1133">Transmembrane helix</keyword>
<accession>A0AAW6UE26</accession>
<dbReference type="EMBL" id="JASCXW010000022">
    <property type="protein sequence ID" value="MDI6453253.1"/>
    <property type="molecule type" value="Genomic_DNA"/>
</dbReference>
<dbReference type="RefSeq" id="WP_282839683.1">
    <property type="nucleotide sequence ID" value="NZ_JASCXW010000022.1"/>
</dbReference>
<protein>
    <submittedName>
        <fullName evidence="2">Uncharacterized protein</fullName>
    </submittedName>
</protein>
<dbReference type="AlphaFoldDB" id="A0AAW6UE26"/>